<feature type="compositionally biased region" description="Polar residues" evidence="1">
    <location>
        <begin position="40"/>
        <end position="56"/>
    </location>
</feature>
<protein>
    <submittedName>
        <fullName evidence="2">Uncharacterized protein</fullName>
    </submittedName>
</protein>
<dbReference type="KEGG" id="xoo:XOO4881"/>
<dbReference type="HOGENOM" id="CLU_3013247_0_0_6"/>
<dbReference type="EMBL" id="AE013598">
    <property type="protein sequence ID" value="ABJ89993.1"/>
    <property type="molecule type" value="Genomic_DNA"/>
</dbReference>
<feature type="region of interest" description="Disordered" evidence="1">
    <location>
        <begin position="1"/>
        <end position="56"/>
    </location>
</feature>
<organism evidence="2 3">
    <name type="scientific">Xanthomonas oryzae pv. oryzae (strain KACC10331 / KXO85)</name>
    <dbReference type="NCBI Taxonomy" id="291331"/>
    <lineage>
        <taxon>Bacteria</taxon>
        <taxon>Pseudomonadati</taxon>
        <taxon>Pseudomonadota</taxon>
        <taxon>Gammaproteobacteria</taxon>
        <taxon>Lysobacterales</taxon>
        <taxon>Lysobacteraceae</taxon>
        <taxon>Xanthomonas</taxon>
    </lineage>
</organism>
<dbReference type="AlphaFoldDB" id="Q05HU1"/>
<sequence length="56" mass="5578">MLLKLGGTSWAATPPAATGSSCCSSRELDSRARVAKASAPRSSPTLLNGTGSSVLT</sequence>
<reference evidence="2 3" key="1">
    <citation type="journal article" date="2005" name="Nucleic Acids Res.">
        <title>The genome sequence of Xanthomonas oryzae pathovar oryzae KACC10331, the bacterial blight pathogen of rice.</title>
        <authorList>
            <person name="Lee B.M."/>
            <person name="Park Y.J."/>
            <person name="Park D.S."/>
            <person name="Kang H.W."/>
            <person name="Kim J.G."/>
            <person name="Song E.S."/>
            <person name="Park I.C."/>
            <person name="Yoon U.H."/>
            <person name="Hahn J.H."/>
            <person name="Koo B.S."/>
            <person name="Lee G.B."/>
            <person name="Kim H."/>
            <person name="Park H.S."/>
            <person name="Yoon K.O."/>
            <person name="Kim J.H."/>
            <person name="Jung C.H."/>
            <person name="Koh N.H."/>
            <person name="Seo J.S."/>
            <person name="Go S.J."/>
        </authorList>
    </citation>
    <scope>NUCLEOTIDE SEQUENCE [LARGE SCALE GENOMIC DNA]</scope>
    <source>
        <strain evidence="3">KACC10331 / KXO85</strain>
    </source>
</reference>
<evidence type="ECO:0000256" key="1">
    <source>
        <dbReference type="SAM" id="MobiDB-lite"/>
    </source>
</evidence>
<proteinExistence type="predicted"/>
<name>Q05HU1_XANOR</name>
<gene>
    <name evidence="2" type="ordered locus">XOO4881</name>
</gene>
<keyword evidence="3" id="KW-1185">Reference proteome</keyword>
<accession>Q05HU1</accession>
<evidence type="ECO:0000313" key="3">
    <source>
        <dbReference type="Proteomes" id="UP000006735"/>
    </source>
</evidence>
<dbReference type="PROSITE" id="PS51257">
    <property type="entry name" value="PROKAR_LIPOPROTEIN"/>
    <property type="match status" value="1"/>
</dbReference>
<dbReference type="Proteomes" id="UP000006735">
    <property type="component" value="Chromosome"/>
</dbReference>
<evidence type="ECO:0000313" key="2">
    <source>
        <dbReference type="EMBL" id="ABJ89993.1"/>
    </source>
</evidence>